<dbReference type="GO" id="GO:0000166">
    <property type="term" value="F:nucleotide binding"/>
    <property type="evidence" value="ECO:0007669"/>
    <property type="project" value="UniProtKB-KW"/>
</dbReference>
<evidence type="ECO:0000313" key="4">
    <source>
        <dbReference type="EMBL" id="QSE76634.1"/>
    </source>
</evidence>
<dbReference type="Pfam" id="PF13521">
    <property type="entry name" value="AAA_28"/>
    <property type="match status" value="1"/>
</dbReference>
<accession>A0AA45QR57</accession>
<dbReference type="AlphaFoldDB" id="A0AA45QR57"/>
<protein>
    <submittedName>
        <fullName evidence="4">Nicotinamide-nucleotide adenylyltransferase</fullName>
        <ecNumber evidence="4">2.7.7.1</ecNumber>
    </submittedName>
</protein>
<dbReference type="InterPro" id="IPR004821">
    <property type="entry name" value="Cyt_trans-like"/>
</dbReference>
<keyword evidence="4" id="KW-0548">Nucleotidyltransferase</keyword>
<keyword evidence="1" id="KW-0547">Nucleotide-binding</keyword>
<feature type="binding site" evidence="1">
    <location>
        <position position="27"/>
    </location>
    <ligand>
        <name>NAD(+)</name>
        <dbReference type="ChEBI" id="CHEBI:57540"/>
        <label>1</label>
    </ligand>
</feature>
<feature type="domain" description="Cytidyltransferase-like" evidence="2">
    <location>
        <begin position="18"/>
        <end position="144"/>
    </location>
</feature>
<sequence>MMSNIRSNKKLTGEKIGVYFGTFAPLHVGHQQQIYKCASLNDGVLLVVSGDDQDRGAQIGLPLEKRFRYLREAFRDEEAIQVAKLDENDLPAMPHGWDEWVSRLLNLINTYTTRDKLEITFYVGESAYATELKRRFPKDGNSYEVELADRQDIAMSATKIRENPQAQWDKINRVFRRHFSKVVTVMGSASTGKTTLVRRLARSINAPFSEDYLQAYKATYNLTDEELRQEDYARLITGQYDANSQQLNSPANQGIVFLDTDALVTSVHAKMNLPKTEFEELKLLFQKTIARERMDLILVIPPSVEKEEGCALQEGAQDPRLIFHQELLRQLAAFDLMDRVVILDDSGNQKDRAGYLSRYHHAIDAVKAYTGITIERLRS</sequence>
<feature type="binding site" evidence="1">
    <location>
        <begin position="87"/>
        <end position="100"/>
    </location>
    <ligand>
        <name>NAD(+)</name>
        <dbReference type="ChEBI" id="CHEBI:57540"/>
        <label>1</label>
    </ligand>
</feature>
<dbReference type="EMBL" id="CP070872">
    <property type="protein sequence ID" value="QSE76634.1"/>
    <property type="molecule type" value="Genomic_DNA"/>
</dbReference>
<dbReference type="InterPro" id="IPR006417">
    <property type="entry name" value="NadR_NMN_Atrans"/>
</dbReference>
<proteinExistence type="predicted"/>
<dbReference type="EC" id="2.7.7.1" evidence="4"/>
<dbReference type="PIRSF" id="PIRSF004776">
    <property type="entry name" value="NadR_NMNAT/RNK"/>
    <property type="match status" value="1"/>
</dbReference>
<dbReference type="Gene3D" id="3.40.50.620">
    <property type="entry name" value="HUPs"/>
    <property type="match status" value="1"/>
</dbReference>
<dbReference type="Proteomes" id="UP000663608">
    <property type="component" value="Chromosome"/>
</dbReference>
<dbReference type="GO" id="GO:0000309">
    <property type="term" value="F:nicotinamide-nucleotide adenylyltransferase activity"/>
    <property type="evidence" value="ECO:0007669"/>
    <property type="project" value="UniProtKB-EC"/>
</dbReference>
<evidence type="ECO:0000259" key="2">
    <source>
        <dbReference type="Pfam" id="PF01467"/>
    </source>
</evidence>
<name>A0AA45QR57_9LACT</name>
<dbReference type="InterPro" id="IPR027417">
    <property type="entry name" value="P-loop_NTPase"/>
</dbReference>
<evidence type="ECO:0000256" key="1">
    <source>
        <dbReference type="PIRSR" id="PIRSR004776-1"/>
    </source>
</evidence>
<dbReference type="RefSeq" id="WP_205871938.1">
    <property type="nucleotide sequence ID" value="NZ_CP070872.1"/>
</dbReference>
<dbReference type="InterPro" id="IPR052735">
    <property type="entry name" value="NAD_biosynth-regulator"/>
</dbReference>
<dbReference type="NCBIfam" id="TIGR00125">
    <property type="entry name" value="cyt_tran_rel"/>
    <property type="match status" value="1"/>
</dbReference>
<reference evidence="4 5" key="1">
    <citation type="submission" date="2021-02" db="EMBL/GenBank/DDBJ databases">
        <title>Complete genome sequence of Lactococcus lactis strain K_LL004.</title>
        <authorList>
            <person name="Kim H.B."/>
        </authorList>
    </citation>
    <scope>NUCLEOTIDE SEQUENCE [LARGE SCALE GENOMIC DNA]</scope>
    <source>
        <strain evidence="4 5">K_LL004</strain>
    </source>
</reference>
<dbReference type="GO" id="GO:0050262">
    <property type="term" value="F:ribosylnicotinamide kinase activity"/>
    <property type="evidence" value="ECO:0007669"/>
    <property type="project" value="InterPro"/>
</dbReference>
<dbReference type="PANTHER" id="PTHR37512:SF1">
    <property type="entry name" value="NADR_TTD14 AAA DOMAIN-CONTAINING PROTEIN"/>
    <property type="match status" value="1"/>
</dbReference>
<organism evidence="4 5">
    <name type="scientific">Lactococcus taiwanensis</name>
    <dbReference type="NCBI Taxonomy" id="1151742"/>
    <lineage>
        <taxon>Bacteria</taxon>
        <taxon>Bacillati</taxon>
        <taxon>Bacillota</taxon>
        <taxon>Bacilli</taxon>
        <taxon>Lactobacillales</taxon>
        <taxon>Streptococcaceae</taxon>
        <taxon>Lactococcus</taxon>
    </lineage>
</organism>
<keyword evidence="4" id="KW-0808">Transferase</keyword>
<gene>
    <name evidence="4" type="ORF">JW886_09320</name>
</gene>
<dbReference type="SUPFAM" id="SSF52540">
    <property type="entry name" value="P-loop containing nucleoside triphosphate hydrolases"/>
    <property type="match status" value="1"/>
</dbReference>
<dbReference type="SUPFAM" id="SSF52374">
    <property type="entry name" value="Nucleotidylyl transferase"/>
    <property type="match status" value="1"/>
</dbReference>
<dbReference type="Gene3D" id="3.40.50.300">
    <property type="entry name" value="P-loop containing nucleotide triphosphate hydrolases"/>
    <property type="match status" value="1"/>
</dbReference>
<dbReference type="GO" id="GO:0009435">
    <property type="term" value="P:NAD+ biosynthetic process"/>
    <property type="evidence" value="ECO:0007669"/>
    <property type="project" value="InterPro"/>
</dbReference>
<keyword evidence="5" id="KW-1185">Reference proteome</keyword>
<evidence type="ECO:0000313" key="5">
    <source>
        <dbReference type="Proteomes" id="UP000663608"/>
    </source>
</evidence>
<dbReference type="Pfam" id="PF01467">
    <property type="entry name" value="CTP_transf_like"/>
    <property type="match status" value="1"/>
</dbReference>
<evidence type="ECO:0000259" key="3">
    <source>
        <dbReference type="Pfam" id="PF13521"/>
    </source>
</evidence>
<dbReference type="KEGG" id="lti:JW886_09320"/>
<dbReference type="InterPro" id="IPR016429">
    <property type="entry name" value="NAD_NadR"/>
</dbReference>
<dbReference type="InterPro" id="IPR014729">
    <property type="entry name" value="Rossmann-like_a/b/a_fold"/>
</dbReference>
<dbReference type="NCBIfam" id="TIGR01526">
    <property type="entry name" value="nadR_NMN_Atrans"/>
    <property type="match status" value="1"/>
</dbReference>
<dbReference type="PANTHER" id="PTHR37512">
    <property type="entry name" value="TRIFUNCTIONAL NAD BIOSYNTHESIS/REGULATOR PROTEIN NADR"/>
    <property type="match status" value="1"/>
</dbReference>
<feature type="binding site" evidence="1">
    <location>
        <begin position="20"/>
        <end position="23"/>
    </location>
    <ligand>
        <name>NAD(+)</name>
        <dbReference type="ChEBI" id="CHEBI:57540"/>
        <label>1</label>
    </ligand>
</feature>
<feature type="domain" description="NadR/Ttd14 AAA" evidence="3">
    <location>
        <begin position="183"/>
        <end position="334"/>
    </location>
</feature>
<dbReference type="InterPro" id="IPR038727">
    <property type="entry name" value="NadR/Ttd14_AAA_dom"/>
</dbReference>